<organism evidence="1">
    <name type="scientific">Sesamum latifolium</name>
    <dbReference type="NCBI Taxonomy" id="2727402"/>
    <lineage>
        <taxon>Eukaryota</taxon>
        <taxon>Viridiplantae</taxon>
        <taxon>Streptophyta</taxon>
        <taxon>Embryophyta</taxon>
        <taxon>Tracheophyta</taxon>
        <taxon>Spermatophyta</taxon>
        <taxon>Magnoliopsida</taxon>
        <taxon>eudicotyledons</taxon>
        <taxon>Gunneridae</taxon>
        <taxon>Pentapetalae</taxon>
        <taxon>asterids</taxon>
        <taxon>lamiids</taxon>
        <taxon>Lamiales</taxon>
        <taxon>Pedaliaceae</taxon>
        <taxon>Sesamum</taxon>
    </lineage>
</organism>
<protein>
    <submittedName>
        <fullName evidence="1">Uncharacterized protein</fullName>
    </submittedName>
</protein>
<dbReference type="AlphaFoldDB" id="A0AAW2WRQ1"/>
<reference evidence="1" key="2">
    <citation type="journal article" date="2024" name="Plant">
        <title>Genomic evolution and insights into agronomic trait innovations of Sesamum species.</title>
        <authorList>
            <person name="Miao H."/>
            <person name="Wang L."/>
            <person name="Qu L."/>
            <person name="Liu H."/>
            <person name="Sun Y."/>
            <person name="Le M."/>
            <person name="Wang Q."/>
            <person name="Wei S."/>
            <person name="Zheng Y."/>
            <person name="Lin W."/>
            <person name="Duan Y."/>
            <person name="Cao H."/>
            <person name="Xiong S."/>
            <person name="Wang X."/>
            <person name="Wei L."/>
            <person name="Li C."/>
            <person name="Ma Q."/>
            <person name="Ju M."/>
            <person name="Zhao R."/>
            <person name="Li G."/>
            <person name="Mu C."/>
            <person name="Tian Q."/>
            <person name="Mei H."/>
            <person name="Zhang T."/>
            <person name="Gao T."/>
            <person name="Zhang H."/>
        </authorList>
    </citation>
    <scope>NUCLEOTIDE SEQUENCE</scope>
    <source>
        <strain evidence="1">KEN1</strain>
    </source>
</reference>
<comment type="caution">
    <text evidence="1">The sequence shown here is derived from an EMBL/GenBank/DDBJ whole genome shotgun (WGS) entry which is preliminary data.</text>
</comment>
<proteinExistence type="predicted"/>
<accession>A0AAW2WRQ1</accession>
<dbReference type="EMBL" id="JACGWN010000007">
    <property type="protein sequence ID" value="KAL0444397.1"/>
    <property type="molecule type" value="Genomic_DNA"/>
</dbReference>
<evidence type="ECO:0000313" key="1">
    <source>
        <dbReference type="EMBL" id="KAL0444397.1"/>
    </source>
</evidence>
<reference evidence="1" key="1">
    <citation type="submission" date="2020-06" db="EMBL/GenBank/DDBJ databases">
        <authorList>
            <person name="Li T."/>
            <person name="Hu X."/>
            <person name="Zhang T."/>
            <person name="Song X."/>
            <person name="Zhang H."/>
            <person name="Dai N."/>
            <person name="Sheng W."/>
            <person name="Hou X."/>
            <person name="Wei L."/>
        </authorList>
    </citation>
    <scope>NUCLEOTIDE SEQUENCE</scope>
    <source>
        <strain evidence="1">KEN1</strain>
        <tissue evidence="1">Leaf</tissue>
    </source>
</reference>
<name>A0AAW2WRQ1_9LAMI</name>
<gene>
    <name evidence="1" type="ORF">Slati_2162400</name>
</gene>
<sequence>MAGVRHFIGSSSAITASVKGTPCRSSSGAPSIWYFTSYIFGDARGGIATVEGLPEALTGGSPVFCLLVAREQGLPLLPLLLGHLC</sequence>